<accession>A0A2I8ERG0</accession>
<sequence>MAIPLHLWLKDERGAEIRGSSQVAGREGSIEVLSLTHGLHAGTDHSTGKLIGGRTHRPLTIEKELDRSSPLLYMAIARGATLQSAELKWYRINDAGREEEYFNILLQQVKVVSVTPKLLNIKEQTSAHHNHFEAVEFRYEEITWCYLDGNLKFKDAWNLL</sequence>
<organism evidence="1 2">
    <name type="scientific">Paraburkholderia terrae</name>
    <dbReference type="NCBI Taxonomy" id="311230"/>
    <lineage>
        <taxon>Bacteria</taxon>
        <taxon>Pseudomonadati</taxon>
        <taxon>Pseudomonadota</taxon>
        <taxon>Betaproteobacteria</taxon>
        <taxon>Burkholderiales</taxon>
        <taxon>Burkholderiaceae</taxon>
        <taxon>Paraburkholderia</taxon>
    </lineage>
</organism>
<reference evidence="1 2" key="1">
    <citation type="submission" date="2018-01" db="EMBL/GenBank/DDBJ databases">
        <title>Species boundaries and ecological features among Paraburkholderia terrae DSMZ17804T, P. hospita DSMZ17164T and P. caribensis DSMZ13236T.</title>
        <authorList>
            <person name="Pratama A.A."/>
        </authorList>
    </citation>
    <scope>NUCLEOTIDE SEQUENCE [LARGE SCALE GENOMIC DNA]</scope>
    <source>
        <strain evidence="1 2">DSM 17804</strain>
    </source>
</reference>
<name>A0A2I8ERG0_9BURK</name>
<dbReference type="OrthoDB" id="5674026at2"/>
<dbReference type="Gene3D" id="2.30.110.20">
    <property type="entry name" value="Hcp1-like"/>
    <property type="match status" value="1"/>
</dbReference>
<dbReference type="PANTHER" id="PTHR34319">
    <property type="entry name" value="MAJOR EXPORTED PROTEIN"/>
    <property type="match status" value="1"/>
</dbReference>
<dbReference type="Proteomes" id="UP000243502">
    <property type="component" value="Chromosome 2"/>
</dbReference>
<dbReference type="InterPro" id="IPR008514">
    <property type="entry name" value="T6SS_Hcp"/>
</dbReference>
<protein>
    <submittedName>
        <fullName evidence="1">Type VI secretion system tube protein Hcp</fullName>
    </submittedName>
</protein>
<dbReference type="EMBL" id="CP026112">
    <property type="protein sequence ID" value="AUT62175.1"/>
    <property type="molecule type" value="Genomic_DNA"/>
</dbReference>
<dbReference type="AlphaFoldDB" id="A0A2I8ERG0"/>
<dbReference type="NCBIfam" id="TIGR03344">
    <property type="entry name" value="VI_effect_Hcp1"/>
    <property type="match status" value="1"/>
</dbReference>
<dbReference type="PANTHER" id="PTHR34319:SF6">
    <property type="entry name" value="MAJOR EXPORTED PROTEIN"/>
    <property type="match status" value="1"/>
</dbReference>
<dbReference type="Pfam" id="PF05638">
    <property type="entry name" value="T6SS_HCP"/>
    <property type="match status" value="1"/>
</dbReference>
<gene>
    <name evidence="1" type="ORF">C2L65_21255</name>
</gene>
<evidence type="ECO:0000313" key="1">
    <source>
        <dbReference type="EMBL" id="AUT62175.1"/>
    </source>
</evidence>
<evidence type="ECO:0000313" key="2">
    <source>
        <dbReference type="Proteomes" id="UP000243502"/>
    </source>
</evidence>
<proteinExistence type="predicted"/>
<dbReference type="InterPro" id="IPR052947">
    <property type="entry name" value="T6SS_Hcp1_domain"/>
</dbReference>
<dbReference type="SUPFAM" id="SSF141452">
    <property type="entry name" value="Hcp1-like"/>
    <property type="match status" value="1"/>
</dbReference>
<dbReference type="KEGG" id="pter:C2L65_21255"/>
<dbReference type="RefSeq" id="WP_042313927.1">
    <property type="nucleotide sequence ID" value="NZ_CP026112.1"/>
</dbReference>
<dbReference type="InterPro" id="IPR036624">
    <property type="entry name" value="Hcp1-lik_sf"/>
</dbReference>